<name>A0A024E806_9PSED</name>
<protein>
    <recommendedName>
        <fullName evidence="4">Ketoreductase domain-containing protein</fullName>
    </recommendedName>
</protein>
<evidence type="ECO:0000313" key="5">
    <source>
        <dbReference type="EMBL" id="AHZ68473.1"/>
    </source>
</evidence>
<dbReference type="InterPro" id="IPR036291">
    <property type="entry name" value="NAD(P)-bd_dom_sf"/>
</dbReference>
<accession>A0A024E806</accession>
<evidence type="ECO:0000259" key="4">
    <source>
        <dbReference type="SMART" id="SM00822"/>
    </source>
</evidence>
<dbReference type="SUPFAM" id="SSF51735">
    <property type="entry name" value="NAD(P)-binding Rossmann-fold domains"/>
    <property type="match status" value="1"/>
</dbReference>
<reference evidence="5 6" key="1">
    <citation type="journal article" date="2012" name="J. Bacteriol.">
        <title>Genome sequence of cold-adapted Pseudomonas mandelii strain JR-1.</title>
        <authorList>
            <person name="Jang S.H."/>
            <person name="Kim J."/>
            <person name="Kim J."/>
            <person name="Hong S."/>
            <person name="Lee C."/>
        </authorList>
    </citation>
    <scope>NUCLEOTIDE SEQUENCE [LARGE SCALE GENOMIC DNA]</scope>
    <source>
        <strain evidence="5 6">JR-1</strain>
    </source>
</reference>
<dbReference type="PRINTS" id="PR00081">
    <property type="entry name" value="GDHRDH"/>
</dbReference>
<evidence type="ECO:0000256" key="2">
    <source>
        <dbReference type="ARBA" id="ARBA00023002"/>
    </source>
</evidence>
<dbReference type="PANTHER" id="PTHR24321">
    <property type="entry name" value="DEHYDROGENASES, SHORT CHAIN"/>
    <property type="match status" value="1"/>
</dbReference>
<dbReference type="PRINTS" id="PR00080">
    <property type="entry name" value="SDRFAMILY"/>
</dbReference>
<dbReference type="GeneID" id="46427203"/>
<dbReference type="Proteomes" id="UP000026913">
    <property type="component" value="Chromosome"/>
</dbReference>
<dbReference type="Gene3D" id="3.40.50.720">
    <property type="entry name" value="NAD(P)-binding Rossmann-like Domain"/>
    <property type="match status" value="1"/>
</dbReference>
<dbReference type="FunFam" id="3.40.50.720:FF:000084">
    <property type="entry name" value="Short-chain dehydrogenase reductase"/>
    <property type="match status" value="1"/>
</dbReference>
<dbReference type="GO" id="GO:0016491">
    <property type="term" value="F:oxidoreductase activity"/>
    <property type="evidence" value="ECO:0007669"/>
    <property type="project" value="UniProtKB-KW"/>
</dbReference>
<feature type="domain" description="Ketoreductase" evidence="4">
    <location>
        <begin position="2"/>
        <end position="178"/>
    </location>
</feature>
<organism evidence="5 6">
    <name type="scientific">Pseudomonas mandelii JR-1</name>
    <dbReference type="NCBI Taxonomy" id="1147786"/>
    <lineage>
        <taxon>Bacteria</taxon>
        <taxon>Pseudomonadati</taxon>
        <taxon>Pseudomonadota</taxon>
        <taxon>Gammaproteobacteria</taxon>
        <taxon>Pseudomonadales</taxon>
        <taxon>Pseudomonadaceae</taxon>
        <taxon>Pseudomonas</taxon>
    </lineage>
</organism>
<keyword evidence="2" id="KW-0560">Oxidoreductase</keyword>
<gene>
    <name evidence="5" type="ORF">OU5_1394</name>
</gene>
<keyword evidence="3" id="KW-0520">NAD</keyword>
<dbReference type="RefSeq" id="WP_010458484.1">
    <property type="nucleotide sequence ID" value="NZ_CP005960.1"/>
</dbReference>
<dbReference type="KEGG" id="pman:OU5_1394"/>
<dbReference type="InterPro" id="IPR020904">
    <property type="entry name" value="Sc_DH/Rdtase_CS"/>
</dbReference>
<dbReference type="PANTHER" id="PTHR24321:SF8">
    <property type="entry name" value="ESTRADIOL 17-BETA-DEHYDROGENASE 8-RELATED"/>
    <property type="match status" value="1"/>
</dbReference>
<dbReference type="CDD" id="cd05233">
    <property type="entry name" value="SDR_c"/>
    <property type="match status" value="1"/>
</dbReference>
<dbReference type="InterPro" id="IPR057326">
    <property type="entry name" value="KR_dom"/>
</dbReference>
<evidence type="ECO:0000313" key="6">
    <source>
        <dbReference type="Proteomes" id="UP000026913"/>
    </source>
</evidence>
<dbReference type="SMART" id="SM00822">
    <property type="entry name" value="PKS_KR"/>
    <property type="match status" value="1"/>
</dbReference>
<proteinExistence type="inferred from homology"/>
<dbReference type="InterPro" id="IPR002347">
    <property type="entry name" value="SDR_fam"/>
</dbReference>
<evidence type="ECO:0000256" key="1">
    <source>
        <dbReference type="ARBA" id="ARBA00006484"/>
    </source>
</evidence>
<dbReference type="AlphaFoldDB" id="A0A024E806"/>
<dbReference type="EMBL" id="CP005960">
    <property type="protein sequence ID" value="AHZ68473.1"/>
    <property type="molecule type" value="Genomic_DNA"/>
</dbReference>
<dbReference type="PROSITE" id="PS00061">
    <property type="entry name" value="ADH_SHORT"/>
    <property type="match status" value="1"/>
</dbReference>
<evidence type="ECO:0000256" key="3">
    <source>
        <dbReference type="ARBA" id="ARBA00023027"/>
    </source>
</evidence>
<dbReference type="Pfam" id="PF13561">
    <property type="entry name" value="adh_short_C2"/>
    <property type="match status" value="1"/>
</dbReference>
<sequence>MSMYIVTGGTQGIGAVTVEQLIGQGMSVVFTGRDVDAGEQLSQRLPGSTFVAGDVRQEADCQRVVYRALELGNGSLQGLVNNAGMAGRKALTQTSQLEWDTMFEVNTRSAFFFIKHALPGLQAGHGAVVNVSSIAGKTGEEGLATYCASKAALIGMTQALALEYGASVRFNAVCPGQIATRMMDAIMKDAPRLAALTARIPVGRLAAPEEVAQAICWLLSPASSYVNGTVLTVDGGETAGLRTPPSHAPQVSR</sequence>
<comment type="similarity">
    <text evidence="1">Belongs to the short-chain dehydrogenases/reductases (SDR) family.</text>
</comment>
<dbReference type="HOGENOM" id="CLU_010194_1_1_6"/>